<dbReference type="AlphaFoldDB" id="A0A9W6LPW5"/>
<proteinExistence type="predicted"/>
<dbReference type="Proteomes" id="UP001144471">
    <property type="component" value="Unassembled WGS sequence"/>
</dbReference>
<dbReference type="RefSeq" id="WP_281837108.1">
    <property type="nucleotide sequence ID" value="NZ_BSDY01000018.1"/>
</dbReference>
<keyword evidence="1" id="KW-1133">Transmembrane helix</keyword>
<evidence type="ECO:0000313" key="2">
    <source>
        <dbReference type="EMBL" id="GLI57470.1"/>
    </source>
</evidence>
<sequence>MEIKLNFNGIKEKVKNLKKREILIGGVVIFALMILYLKFSKREDNFHILMELQPNRSFVIEDVMEDERAKVYDAIKQEEERNKGVGRDIFFSYTDGDGIAPTLTGVMIGRKRTATFSNGMILEVGDEFYGHKIKRVLQGRVVIEDGMGDEKTLEIRRN</sequence>
<accession>A0A9W6LPW5</accession>
<reference evidence="2" key="1">
    <citation type="submission" date="2022-12" db="EMBL/GenBank/DDBJ databases">
        <title>Reference genome sequencing for broad-spectrum identification of bacterial and archaeal isolates by mass spectrometry.</title>
        <authorList>
            <person name="Sekiguchi Y."/>
            <person name="Tourlousse D.M."/>
        </authorList>
    </citation>
    <scope>NUCLEOTIDE SEQUENCE</scope>
    <source>
        <strain evidence="2">10succ1</strain>
    </source>
</reference>
<feature type="transmembrane region" description="Helical" evidence="1">
    <location>
        <begin position="21"/>
        <end position="39"/>
    </location>
</feature>
<organism evidence="2 3">
    <name type="scientific">Propionigenium maris DSM 9537</name>
    <dbReference type="NCBI Taxonomy" id="1123000"/>
    <lineage>
        <taxon>Bacteria</taxon>
        <taxon>Fusobacteriati</taxon>
        <taxon>Fusobacteriota</taxon>
        <taxon>Fusobacteriia</taxon>
        <taxon>Fusobacteriales</taxon>
        <taxon>Fusobacteriaceae</taxon>
        <taxon>Propionigenium</taxon>
    </lineage>
</organism>
<keyword evidence="3" id="KW-1185">Reference proteome</keyword>
<comment type="caution">
    <text evidence="2">The sequence shown here is derived from an EMBL/GenBank/DDBJ whole genome shotgun (WGS) entry which is preliminary data.</text>
</comment>
<keyword evidence="1" id="KW-0472">Membrane</keyword>
<evidence type="ECO:0000256" key="1">
    <source>
        <dbReference type="SAM" id="Phobius"/>
    </source>
</evidence>
<dbReference type="EMBL" id="BSDY01000018">
    <property type="protein sequence ID" value="GLI57470.1"/>
    <property type="molecule type" value="Genomic_DNA"/>
</dbReference>
<evidence type="ECO:0000313" key="3">
    <source>
        <dbReference type="Proteomes" id="UP001144471"/>
    </source>
</evidence>
<protein>
    <submittedName>
        <fullName evidence="2">Uncharacterized protein</fullName>
    </submittedName>
</protein>
<name>A0A9W6LPW5_9FUSO</name>
<gene>
    <name evidence="2" type="ORF">PM10SUCC1_29840</name>
</gene>
<keyword evidence="1" id="KW-0812">Transmembrane</keyword>